<keyword evidence="2" id="KW-1185">Reference proteome</keyword>
<evidence type="ECO:0000313" key="2">
    <source>
        <dbReference type="Proteomes" id="UP000257109"/>
    </source>
</evidence>
<proteinExistence type="predicted"/>
<dbReference type="EMBL" id="QJKJ01001238">
    <property type="protein sequence ID" value="RDY08649.1"/>
    <property type="molecule type" value="Genomic_DNA"/>
</dbReference>
<comment type="caution">
    <text evidence="1">The sequence shown here is derived from an EMBL/GenBank/DDBJ whole genome shotgun (WGS) entry which is preliminary data.</text>
</comment>
<dbReference type="AlphaFoldDB" id="A0A371I0U9"/>
<dbReference type="Gene3D" id="3.30.420.10">
    <property type="entry name" value="Ribonuclease H-like superfamily/Ribonuclease H"/>
    <property type="match status" value="1"/>
</dbReference>
<protein>
    <recommendedName>
        <fullName evidence="3">Integrase catalytic domain-containing protein</fullName>
    </recommendedName>
</protein>
<evidence type="ECO:0000313" key="1">
    <source>
        <dbReference type="EMBL" id="RDY08649.1"/>
    </source>
</evidence>
<feature type="non-terminal residue" evidence="1">
    <location>
        <position position="1"/>
    </location>
</feature>
<gene>
    <name evidence="1" type="ORF">CR513_07105</name>
</gene>
<dbReference type="OrthoDB" id="1433105at2759"/>
<reference evidence="1" key="1">
    <citation type="submission" date="2018-05" db="EMBL/GenBank/DDBJ databases">
        <title>Draft genome of Mucuna pruriens seed.</title>
        <authorList>
            <person name="Nnadi N.E."/>
            <person name="Vos R."/>
            <person name="Hasami M.H."/>
            <person name="Devisetty U.K."/>
            <person name="Aguiy J.C."/>
        </authorList>
    </citation>
    <scope>NUCLEOTIDE SEQUENCE [LARGE SCALE GENOMIC DNA]</scope>
    <source>
        <strain evidence="1">JCA_2017</strain>
    </source>
</reference>
<dbReference type="InterPro" id="IPR012337">
    <property type="entry name" value="RNaseH-like_sf"/>
</dbReference>
<dbReference type="GO" id="GO:0003676">
    <property type="term" value="F:nucleic acid binding"/>
    <property type="evidence" value="ECO:0007669"/>
    <property type="project" value="InterPro"/>
</dbReference>
<dbReference type="SUPFAM" id="SSF53098">
    <property type="entry name" value="Ribonuclease H-like"/>
    <property type="match status" value="1"/>
</dbReference>
<accession>A0A371I0U9</accession>
<sequence>MDILGLFPMAKGQVKFLRVDVDYFTRWIEAELYGLPHLVVTDGSTQFISNSLHEFYEGLGIKHKVSLIEHP</sequence>
<dbReference type="InterPro" id="IPR036397">
    <property type="entry name" value="RNaseH_sf"/>
</dbReference>
<organism evidence="1 2">
    <name type="scientific">Mucuna pruriens</name>
    <name type="common">Velvet bean</name>
    <name type="synonym">Dolichos pruriens</name>
    <dbReference type="NCBI Taxonomy" id="157652"/>
    <lineage>
        <taxon>Eukaryota</taxon>
        <taxon>Viridiplantae</taxon>
        <taxon>Streptophyta</taxon>
        <taxon>Embryophyta</taxon>
        <taxon>Tracheophyta</taxon>
        <taxon>Spermatophyta</taxon>
        <taxon>Magnoliopsida</taxon>
        <taxon>eudicotyledons</taxon>
        <taxon>Gunneridae</taxon>
        <taxon>Pentapetalae</taxon>
        <taxon>rosids</taxon>
        <taxon>fabids</taxon>
        <taxon>Fabales</taxon>
        <taxon>Fabaceae</taxon>
        <taxon>Papilionoideae</taxon>
        <taxon>50 kb inversion clade</taxon>
        <taxon>NPAAA clade</taxon>
        <taxon>indigoferoid/millettioid clade</taxon>
        <taxon>Phaseoleae</taxon>
        <taxon>Mucuna</taxon>
    </lineage>
</organism>
<evidence type="ECO:0008006" key="3">
    <source>
        <dbReference type="Google" id="ProtNLM"/>
    </source>
</evidence>
<name>A0A371I0U9_MUCPR</name>
<dbReference type="Proteomes" id="UP000257109">
    <property type="component" value="Unassembled WGS sequence"/>
</dbReference>